<dbReference type="EMBL" id="STGX01000024">
    <property type="protein sequence ID" value="THV22093.1"/>
    <property type="molecule type" value="Genomic_DNA"/>
</dbReference>
<evidence type="ECO:0000256" key="3">
    <source>
        <dbReference type="ARBA" id="ARBA00022692"/>
    </source>
</evidence>
<dbReference type="InterPro" id="IPR011701">
    <property type="entry name" value="MFS"/>
</dbReference>
<reference evidence="8 9" key="1">
    <citation type="journal article" date="2018" name="Int. J. Syst. Evol. Microbiol.">
        <title>Glycomyces paridis sp. nov., isolated from the medicinal plant Paris polyphylla.</title>
        <authorList>
            <person name="Fang X.M."/>
            <person name="Bai J.L."/>
            <person name="Su J."/>
            <person name="Zhao L.L."/>
            <person name="Liu H.Y."/>
            <person name="Ma B.P."/>
            <person name="Zhang Y.Q."/>
            <person name="Yu L.Y."/>
        </authorList>
    </citation>
    <scope>NUCLEOTIDE SEQUENCE [LARGE SCALE GENOMIC DNA]</scope>
    <source>
        <strain evidence="8 9">CPCC 204357</strain>
    </source>
</reference>
<sequence>MPTRAPEPEAPTRADIHAPVPRRVLIALCATQITSWGVLFYALPVLLGDLTADTGWSTAAVMGAFSAGLAASALAGIAVGHVLDRRGPRLVMTAGSALAAVALVGVATAPNLWTFTAAWILAGIAQAAVLYKPAFAAITTWYGPERVKALTVLTLAGGLASTVYAPFTAYLAEHFDWRGVYLVLAAILAVLTIPAHAIALNPPWPQTPTETSGNGTAPALNRRQIITSPTFIALAAAIALAAFAMSTSNLYLVPLMTGRGTDTATAAWVLGICGAGQLLGRIAYAPIAIRTGPTVRAVAILAIGAATTLATALIAGPLGLVFATVILLGAARGAFTLLDATAITDRWGPNGYGTLHGILSAPATVAIALSPWAGAHLTAWTGGTPQMFTLLAAVIALAAAIILVERMAKGPLGNRHS</sequence>
<dbReference type="Pfam" id="PF07690">
    <property type="entry name" value="MFS_1"/>
    <property type="match status" value="1"/>
</dbReference>
<proteinExistence type="predicted"/>
<feature type="transmembrane region" description="Helical" evidence="6">
    <location>
        <begin position="387"/>
        <end position="404"/>
    </location>
</feature>
<feature type="transmembrane region" description="Helical" evidence="6">
    <location>
        <begin position="24"/>
        <end position="47"/>
    </location>
</feature>
<accession>A0A4S8NWR7</accession>
<dbReference type="Proteomes" id="UP000305792">
    <property type="component" value="Unassembled WGS sequence"/>
</dbReference>
<dbReference type="PANTHER" id="PTHR43385">
    <property type="entry name" value="RIBOFLAVIN TRANSPORTER RIBJ"/>
    <property type="match status" value="1"/>
</dbReference>
<evidence type="ECO:0000313" key="9">
    <source>
        <dbReference type="Proteomes" id="UP000305792"/>
    </source>
</evidence>
<feature type="transmembrane region" description="Helical" evidence="6">
    <location>
        <begin position="149"/>
        <end position="167"/>
    </location>
</feature>
<evidence type="ECO:0000256" key="6">
    <source>
        <dbReference type="SAM" id="Phobius"/>
    </source>
</evidence>
<comment type="subcellular location">
    <subcellularLocation>
        <location evidence="1">Cell membrane</location>
        <topology evidence="1">Multi-pass membrane protein</topology>
    </subcellularLocation>
</comment>
<dbReference type="PROSITE" id="PS50850">
    <property type="entry name" value="MFS"/>
    <property type="match status" value="1"/>
</dbReference>
<dbReference type="OrthoDB" id="7200137at2"/>
<dbReference type="InterPro" id="IPR036259">
    <property type="entry name" value="MFS_trans_sf"/>
</dbReference>
<protein>
    <submittedName>
        <fullName evidence="8">MFS transporter</fullName>
    </submittedName>
</protein>
<feature type="transmembrane region" description="Helical" evidence="6">
    <location>
        <begin position="59"/>
        <end position="83"/>
    </location>
</feature>
<dbReference type="SUPFAM" id="SSF103473">
    <property type="entry name" value="MFS general substrate transporter"/>
    <property type="match status" value="1"/>
</dbReference>
<feature type="transmembrane region" description="Helical" evidence="6">
    <location>
        <begin position="296"/>
        <end position="315"/>
    </location>
</feature>
<evidence type="ECO:0000256" key="2">
    <source>
        <dbReference type="ARBA" id="ARBA00022448"/>
    </source>
</evidence>
<dbReference type="AlphaFoldDB" id="A0A4S8NWR7"/>
<feature type="transmembrane region" description="Helical" evidence="6">
    <location>
        <begin position="119"/>
        <end position="142"/>
    </location>
</feature>
<keyword evidence="4 6" id="KW-1133">Transmembrane helix</keyword>
<comment type="caution">
    <text evidence="8">The sequence shown here is derived from an EMBL/GenBank/DDBJ whole genome shotgun (WGS) entry which is preliminary data.</text>
</comment>
<feature type="transmembrane region" description="Helical" evidence="6">
    <location>
        <begin position="355"/>
        <end position="375"/>
    </location>
</feature>
<keyword evidence="3 6" id="KW-0812">Transmembrane</keyword>
<dbReference type="PANTHER" id="PTHR43385:SF1">
    <property type="entry name" value="RIBOFLAVIN TRANSPORTER RIBJ"/>
    <property type="match status" value="1"/>
</dbReference>
<dbReference type="GO" id="GO:0005886">
    <property type="term" value="C:plasma membrane"/>
    <property type="evidence" value="ECO:0007669"/>
    <property type="project" value="UniProtKB-SubCell"/>
</dbReference>
<feature type="transmembrane region" description="Helical" evidence="6">
    <location>
        <begin position="321"/>
        <end position="343"/>
    </location>
</feature>
<feature type="transmembrane region" description="Helical" evidence="6">
    <location>
        <begin position="90"/>
        <end position="113"/>
    </location>
</feature>
<dbReference type="Gene3D" id="1.20.1250.20">
    <property type="entry name" value="MFS general substrate transporter like domains"/>
    <property type="match status" value="1"/>
</dbReference>
<keyword evidence="9" id="KW-1185">Reference proteome</keyword>
<dbReference type="RefSeq" id="WP_136532286.1">
    <property type="nucleotide sequence ID" value="NZ_STGX01000024.1"/>
</dbReference>
<dbReference type="GO" id="GO:0022857">
    <property type="term" value="F:transmembrane transporter activity"/>
    <property type="evidence" value="ECO:0007669"/>
    <property type="project" value="InterPro"/>
</dbReference>
<evidence type="ECO:0000256" key="5">
    <source>
        <dbReference type="ARBA" id="ARBA00023136"/>
    </source>
</evidence>
<keyword evidence="2" id="KW-0813">Transport</keyword>
<feature type="transmembrane region" description="Helical" evidence="6">
    <location>
        <begin position="179"/>
        <end position="200"/>
    </location>
</feature>
<evidence type="ECO:0000256" key="4">
    <source>
        <dbReference type="ARBA" id="ARBA00022989"/>
    </source>
</evidence>
<evidence type="ECO:0000256" key="1">
    <source>
        <dbReference type="ARBA" id="ARBA00004651"/>
    </source>
</evidence>
<dbReference type="InterPro" id="IPR020846">
    <property type="entry name" value="MFS_dom"/>
</dbReference>
<dbReference type="InterPro" id="IPR052983">
    <property type="entry name" value="MFS_Riboflavin_Transporter"/>
</dbReference>
<feature type="domain" description="Major facilitator superfamily (MFS) profile" evidence="7">
    <location>
        <begin position="23"/>
        <end position="410"/>
    </location>
</feature>
<feature type="transmembrane region" description="Helical" evidence="6">
    <location>
        <begin position="231"/>
        <end position="253"/>
    </location>
</feature>
<organism evidence="8 9">
    <name type="scientific">Glycomyces paridis</name>
    <dbReference type="NCBI Taxonomy" id="2126555"/>
    <lineage>
        <taxon>Bacteria</taxon>
        <taxon>Bacillati</taxon>
        <taxon>Actinomycetota</taxon>
        <taxon>Actinomycetes</taxon>
        <taxon>Glycomycetales</taxon>
        <taxon>Glycomycetaceae</taxon>
        <taxon>Glycomyces</taxon>
    </lineage>
</organism>
<keyword evidence="5 6" id="KW-0472">Membrane</keyword>
<name>A0A4S8NWR7_9ACTN</name>
<evidence type="ECO:0000313" key="8">
    <source>
        <dbReference type="EMBL" id="THV22093.1"/>
    </source>
</evidence>
<gene>
    <name evidence="8" type="ORF">E9998_24045</name>
</gene>
<evidence type="ECO:0000259" key="7">
    <source>
        <dbReference type="PROSITE" id="PS50850"/>
    </source>
</evidence>
<feature type="transmembrane region" description="Helical" evidence="6">
    <location>
        <begin position="265"/>
        <end position="284"/>
    </location>
</feature>